<evidence type="ECO:0000256" key="1">
    <source>
        <dbReference type="ARBA" id="ARBA00001966"/>
    </source>
</evidence>
<dbReference type="GO" id="GO:0003824">
    <property type="term" value="F:catalytic activity"/>
    <property type="evidence" value="ECO:0007669"/>
    <property type="project" value="InterPro"/>
</dbReference>
<evidence type="ECO:0000256" key="5">
    <source>
        <dbReference type="ARBA" id="ARBA00023004"/>
    </source>
</evidence>
<evidence type="ECO:0000256" key="2">
    <source>
        <dbReference type="ARBA" id="ARBA00022485"/>
    </source>
</evidence>
<comment type="cofactor">
    <cofactor evidence="1">
        <name>[4Fe-4S] cluster</name>
        <dbReference type="ChEBI" id="CHEBI:49883"/>
    </cofactor>
</comment>
<keyword evidence="2" id="KW-0004">4Fe-4S</keyword>
<sequence length="356" mass="40610">MFSGQNKKDYLMAGCRLAELGFEPGSCLTFSEGKWDLACKTTLRWEKETPYRLIYSHAHKAPECYLSIYQSGCNWSCLKCHSWRFTQYAKGTWMSPKDIAKLALDYAEINKENMYREPRERATSWHANELCHACGSCILIGRRSKYCPGKLKIEEITLLDDGTWGPARNIVSFTGGDLACNPEWYAQSAEEIKSLGKGLWVLFETNGYGLTSETLDLFKDSGIDAFWLDIKAYDEKVHRKLTGASNKRILELPAEIVERDFVLEVLSLYIPKWVESDQIGKIAEILAQVDAKIPFTILAFFPEYKMTHVPPPNFQQMLEAYYAARDAGLKNIRLGNIGIFAKKEEDYDILKELGLL</sequence>
<evidence type="ECO:0000256" key="3">
    <source>
        <dbReference type="ARBA" id="ARBA00022691"/>
    </source>
</evidence>
<name>A0A7J3M4U7_ARCFL</name>
<dbReference type="SUPFAM" id="SSF102114">
    <property type="entry name" value="Radical SAM enzymes"/>
    <property type="match status" value="1"/>
</dbReference>
<keyword evidence="5" id="KW-0408">Iron</keyword>
<dbReference type="InterPro" id="IPR007197">
    <property type="entry name" value="rSAM"/>
</dbReference>
<feature type="domain" description="Radical SAM core" evidence="7">
    <location>
        <begin position="168"/>
        <end position="272"/>
    </location>
</feature>
<dbReference type="EMBL" id="DSYZ01000120">
    <property type="protein sequence ID" value="HGT83314.1"/>
    <property type="molecule type" value="Genomic_DNA"/>
</dbReference>
<evidence type="ECO:0000256" key="6">
    <source>
        <dbReference type="ARBA" id="ARBA00023014"/>
    </source>
</evidence>
<protein>
    <submittedName>
        <fullName evidence="8">Radical SAM protein</fullName>
    </submittedName>
</protein>
<dbReference type="Gene3D" id="3.20.20.70">
    <property type="entry name" value="Aldolase class I"/>
    <property type="match status" value="1"/>
</dbReference>
<proteinExistence type="predicted"/>
<keyword evidence="3" id="KW-0949">S-adenosyl-L-methionine</keyword>
<keyword evidence="6" id="KW-0411">Iron-sulfur</keyword>
<comment type="caution">
    <text evidence="8">The sequence shown here is derived from an EMBL/GenBank/DDBJ whole genome shotgun (WGS) entry which is preliminary data.</text>
</comment>
<dbReference type="CDD" id="cd01335">
    <property type="entry name" value="Radical_SAM"/>
    <property type="match status" value="1"/>
</dbReference>
<dbReference type="GO" id="GO:0046872">
    <property type="term" value="F:metal ion binding"/>
    <property type="evidence" value="ECO:0007669"/>
    <property type="project" value="UniProtKB-KW"/>
</dbReference>
<dbReference type="Pfam" id="PF04055">
    <property type="entry name" value="Radical_SAM"/>
    <property type="match status" value="1"/>
</dbReference>
<dbReference type="InterPro" id="IPR013785">
    <property type="entry name" value="Aldolase_TIM"/>
</dbReference>
<keyword evidence="4" id="KW-0479">Metal-binding</keyword>
<dbReference type="AlphaFoldDB" id="A0A7J3M4U7"/>
<organism evidence="8">
    <name type="scientific">Archaeoglobus fulgidus</name>
    <dbReference type="NCBI Taxonomy" id="2234"/>
    <lineage>
        <taxon>Archaea</taxon>
        <taxon>Methanobacteriati</taxon>
        <taxon>Methanobacteriota</taxon>
        <taxon>Archaeoglobi</taxon>
        <taxon>Archaeoglobales</taxon>
        <taxon>Archaeoglobaceae</taxon>
        <taxon>Archaeoglobus</taxon>
    </lineage>
</organism>
<gene>
    <name evidence="8" type="ORF">ENT52_06265</name>
</gene>
<dbReference type="PANTHER" id="PTHR30352">
    <property type="entry name" value="PYRUVATE FORMATE-LYASE-ACTIVATING ENZYME"/>
    <property type="match status" value="1"/>
</dbReference>
<dbReference type="GO" id="GO:0051539">
    <property type="term" value="F:4 iron, 4 sulfur cluster binding"/>
    <property type="evidence" value="ECO:0007669"/>
    <property type="project" value="UniProtKB-KW"/>
</dbReference>
<evidence type="ECO:0000313" key="8">
    <source>
        <dbReference type="EMBL" id="HGT83314.1"/>
    </source>
</evidence>
<dbReference type="InterPro" id="IPR034457">
    <property type="entry name" value="Organic_radical-activating"/>
</dbReference>
<dbReference type="InterPro" id="IPR058240">
    <property type="entry name" value="rSAM_sf"/>
</dbReference>
<dbReference type="PANTHER" id="PTHR30352:SF5">
    <property type="entry name" value="PYRUVATE FORMATE-LYASE 1-ACTIVATING ENZYME"/>
    <property type="match status" value="1"/>
</dbReference>
<evidence type="ECO:0000259" key="7">
    <source>
        <dbReference type="Pfam" id="PF04055"/>
    </source>
</evidence>
<accession>A0A7J3M4U7</accession>
<evidence type="ECO:0000256" key="4">
    <source>
        <dbReference type="ARBA" id="ARBA00022723"/>
    </source>
</evidence>
<reference evidence="8" key="1">
    <citation type="journal article" date="2020" name="mSystems">
        <title>Genome- and Community-Level Interaction Insights into Carbon Utilization and Element Cycling Functions of Hydrothermarchaeota in Hydrothermal Sediment.</title>
        <authorList>
            <person name="Zhou Z."/>
            <person name="Liu Y."/>
            <person name="Xu W."/>
            <person name="Pan J."/>
            <person name="Luo Z.H."/>
            <person name="Li M."/>
        </authorList>
    </citation>
    <scope>NUCLEOTIDE SEQUENCE [LARGE SCALE GENOMIC DNA]</scope>
    <source>
        <strain evidence="8">SpSt-587</strain>
    </source>
</reference>